<feature type="domain" description="PARP catalytic" evidence="2">
    <location>
        <begin position="288"/>
        <end position="368"/>
    </location>
</feature>
<evidence type="ECO:0000313" key="3">
    <source>
        <dbReference type="EMBL" id="CAK9038911.1"/>
    </source>
</evidence>
<evidence type="ECO:0000259" key="2">
    <source>
        <dbReference type="Pfam" id="PF00644"/>
    </source>
</evidence>
<reference evidence="3 4" key="1">
    <citation type="submission" date="2024-02" db="EMBL/GenBank/DDBJ databases">
        <authorList>
            <person name="Chen Y."/>
            <person name="Shah S."/>
            <person name="Dougan E. K."/>
            <person name="Thang M."/>
            <person name="Chan C."/>
        </authorList>
    </citation>
    <scope>NUCLEOTIDE SEQUENCE [LARGE SCALE GENOMIC DNA]</scope>
</reference>
<name>A0ABP0LIA8_9DINO</name>
<feature type="region of interest" description="Disordered" evidence="1">
    <location>
        <begin position="391"/>
        <end position="418"/>
    </location>
</feature>
<proteinExistence type="predicted"/>
<protein>
    <recommendedName>
        <fullName evidence="2">PARP catalytic domain-containing protein</fullName>
    </recommendedName>
</protein>
<comment type="caution">
    <text evidence="3">The sequence shown here is derived from an EMBL/GenBank/DDBJ whole genome shotgun (WGS) entry which is preliminary data.</text>
</comment>
<gene>
    <name evidence="3" type="ORF">SCF082_LOCUS22829</name>
</gene>
<dbReference type="EMBL" id="CAXAMM010016469">
    <property type="protein sequence ID" value="CAK9038911.1"/>
    <property type="molecule type" value="Genomic_DNA"/>
</dbReference>
<accession>A0ABP0LIA8</accession>
<feature type="compositionally biased region" description="Pro residues" evidence="1">
    <location>
        <begin position="391"/>
        <end position="404"/>
    </location>
</feature>
<feature type="compositionally biased region" description="Low complexity" evidence="1">
    <location>
        <begin position="405"/>
        <end position="417"/>
    </location>
</feature>
<dbReference type="SUPFAM" id="SSF56399">
    <property type="entry name" value="ADP-ribosylation"/>
    <property type="match status" value="1"/>
</dbReference>
<dbReference type="Gene3D" id="3.90.228.10">
    <property type="match status" value="1"/>
</dbReference>
<evidence type="ECO:0000256" key="1">
    <source>
        <dbReference type="SAM" id="MobiDB-lite"/>
    </source>
</evidence>
<organism evidence="3 4">
    <name type="scientific">Durusdinium trenchii</name>
    <dbReference type="NCBI Taxonomy" id="1381693"/>
    <lineage>
        <taxon>Eukaryota</taxon>
        <taxon>Sar</taxon>
        <taxon>Alveolata</taxon>
        <taxon>Dinophyceae</taxon>
        <taxon>Suessiales</taxon>
        <taxon>Symbiodiniaceae</taxon>
        <taxon>Durusdinium</taxon>
    </lineage>
</organism>
<dbReference type="Proteomes" id="UP001642464">
    <property type="component" value="Unassembled WGS sequence"/>
</dbReference>
<keyword evidence="4" id="KW-1185">Reference proteome</keyword>
<dbReference type="InterPro" id="IPR012317">
    <property type="entry name" value="Poly(ADP-ribose)pol_cat_dom"/>
</dbReference>
<sequence length="464" mass="52529">MEDPYDISEDDIAIPLRGWSMKRGHWKRLQTRLDRREAIDGGHGRGVGRSAVKRSVNRVRRFYDHFDRLQSRKEHRLDLFEMDVLLVQEEDAWPETDAEQQLELELSVMTEVKMMQWKGRDTDLDVSSDCSSTTCGSDDTTVCMSCSASLDELSALSSQPSLSPWEVALIRAEQSAKSYMAAKELEQRKADEKRRKEKKPVLSKEEAYLRGLSKTYGVEINYKNYLLKQEEKDCPFEKFRRQFFEDHAEKFFSGLQPLYQQICGTWMLNATPVSPAAQKHFLGKLEAQRHQLTLAFHGTRESVLDSIYQNGLLVPGLENHLTVHNGSAYGCGVYCAKGNCAEVSWSYARGDKRPMLVCAALDGENKLVRHLPNFMVVFQNHRVIPLFEATLPPPASRTPPPTAPGAPTGAAPGRSGAVQRRQIEVEQVKVKGPGPRTRLQILRTPRGVRVVGFLSRRAARTRRA</sequence>
<evidence type="ECO:0000313" key="4">
    <source>
        <dbReference type="Proteomes" id="UP001642464"/>
    </source>
</evidence>
<dbReference type="Pfam" id="PF00644">
    <property type="entry name" value="PARP"/>
    <property type="match status" value="1"/>
</dbReference>